<dbReference type="STRING" id="162209.IJ22_21430"/>
<dbReference type="AlphaFoldDB" id="A0A0U2W4S4"/>
<accession>A0A0U2W4S4</accession>
<keyword evidence="2" id="KW-1185">Reference proteome</keyword>
<gene>
    <name evidence="1" type="ORF">IJ22_21430</name>
</gene>
<dbReference type="OrthoDB" id="2078085at2"/>
<organism evidence="1 2">
    <name type="scientific">Paenibacillus naphthalenovorans</name>
    <dbReference type="NCBI Taxonomy" id="162209"/>
    <lineage>
        <taxon>Bacteria</taxon>
        <taxon>Bacillati</taxon>
        <taxon>Bacillota</taxon>
        <taxon>Bacilli</taxon>
        <taxon>Bacillales</taxon>
        <taxon>Paenibacillaceae</taxon>
        <taxon>Paenibacillus</taxon>
    </lineage>
</organism>
<dbReference type="PATRIC" id="fig|162209.4.peg.2277"/>
<protein>
    <submittedName>
        <fullName evidence="1">Phage phiEco32-like COOH-NH2 ligase-type 2</fullName>
    </submittedName>
</protein>
<keyword evidence="1" id="KW-0436">Ligase</keyword>
<dbReference type="KEGG" id="pnp:IJ22_21430"/>
<dbReference type="EMBL" id="CP013652">
    <property type="protein sequence ID" value="ALS22517.1"/>
    <property type="molecule type" value="Genomic_DNA"/>
</dbReference>
<dbReference type="GO" id="GO:0016874">
    <property type="term" value="F:ligase activity"/>
    <property type="evidence" value="ECO:0007669"/>
    <property type="project" value="UniProtKB-KW"/>
</dbReference>
<reference evidence="2" key="1">
    <citation type="submission" date="2015-12" db="EMBL/GenBank/DDBJ databases">
        <title>Complete genome sequences of two moderately thermophilic Paenibacillus species.</title>
        <authorList>
            <person name="Butler R.III."/>
            <person name="Wang J."/>
            <person name="Stark B.C."/>
            <person name="Pombert J.-F."/>
        </authorList>
    </citation>
    <scope>NUCLEOTIDE SEQUENCE [LARGE SCALE GENOMIC DNA]</scope>
    <source>
        <strain evidence="2">32O-Y</strain>
    </source>
</reference>
<dbReference type="InterPro" id="IPR025681">
    <property type="entry name" value="COOH-NH2_lig"/>
</dbReference>
<proteinExistence type="predicted"/>
<reference evidence="1 2" key="2">
    <citation type="journal article" date="2016" name="Genome Announc.">
        <title>Complete Genome Sequences of Two Interactive Moderate Thermophiles, Paenibacillus napthalenovorans 32O-Y and Paenibacillus sp. 32O-W.</title>
        <authorList>
            <person name="Butler R.R.III."/>
            <person name="Wang J."/>
            <person name="Stark B.C."/>
            <person name="Pombert J.F."/>
        </authorList>
    </citation>
    <scope>NUCLEOTIDE SEQUENCE [LARGE SCALE GENOMIC DNA]</scope>
    <source>
        <strain evidence="1 2">32O-Y</strain>
    </source>
</reference>
<dbReference type="Proteomes" id="UP000061660">
    <property type="component" value="Chromosome"/>
</dbReference>
<sequence length="496" mass="55613">MRAFLLHSNEPALELLLDKLTIAHGSRLPSEQEAWFIIHWGAYHPERGHAEALQPVKSLLLSLQPARVAELLKMHGIDCALEENPSAKGNPSSAARKNLTAAAAAPGKGRRWTHIYAVPVFHLQALSLFHQSFGVYYSSGAPSGVRIRDGAAAEWTELGTDRPTYYAAHAMREAVKTIYALGLDYGVVRVGVRPDGTMAVLRLEAIPQLTPRLAELFAEAMNRFDEQLASGVFSRHKEVMLGADPEFLLLTPGGKVKFASRYVDKDGPFGCDAIVLRSRRKIFPLAELRPKPSTEVRELLIHLHRTMQLAAKRITDSDLLWVAGGMPVRGLPLGGHIHFSGTPLDGRLLRALDNYIALPLTLLEDTTTGWRKPQYGFLGDFRKARHGGFEYRVLPSWMVSPTVAKGVLALAKLVAEHYLELKQRPLAEPEVTRAYYQGDKARIRPLLSALWRDVEKLPGYARHESYLLPLRRMMLQMRSWNEREDIRPKWKISPFA</sequence>
<dbReference type="RefSeq" id="WP_062408751.1">
    <property type="nucleotide sequence ID" value="NZ_CP013652.1"/>
</dbReference>
<evidence type="ECO:0000313" key="1">
    <source>
        <dbReference type="EMBL" id="ALS22517.1"/>
    </source>
</evidence>
<name>A0A0U2W4S4_9BACL</name>
<dbReference type="Pfam" id="PF14395">
    <property type="entry name" value="COOH-NH2_lig"/>
    <property type="match status" value="1"/>
</dbReference>
<evidence type="ECO:0000313" key="2">
    <source>
        <dbReference type="Proteomes" id="UP000061660"/>
    </source>
</evidence>